<dbReference type="GeneID" id="83695319"/>
<organism evidence="1 2">
    <name type="scientific">Auritidibacter ignavus</name>
    <dbReference type="NCBI Taxonomy" id="678932"/>
    <lineage>
        <taxon>Bacteria</taxon>
        <taxon>Bacillati</taxon>
        <taxon>Actinomycetota</taxon>
        <taxon>Actinomycetes</taxon>
        <taxon>Micrococcales</taxon>
        <taxon>Micrococcaceae</taxon>
        <taxon>Auritidibacter</taxon>
    </lineage>
</organism>
<proteinExistence type="predicted"/>
<name>A0AAJ6ANQ7_9MICC</name>
<reference evidence="1 2" key="1">
    <citation type="submission" date="2023-03" db="EMBL/GenBank/DDBJ databases">
        <title>Complete genome sequences of several Auritidibacter ignavus strains isolated from ear infections.</title>
        <authorList>
            <person name="Baehr T."/>
            <person name="Baumhoegger A.M."/>
        </authorList>
    </citation>
    <scope>NUCLEOTIDE SEQUENCE [LARGE SCALE GENOMIC DNA]</scope>
    <source>
        <strain evidence="1 2">BABAE-6</strain>
    </source>
</reference>
<evidence type="ECO:0000313" key="2">
    <source>
        <dbReference type="Proteomes" id="UP001224674"/>
    </source>
</evidence>
<dbReference type="Proteomes" id="UP001224674">
    <property type="component" value="Chromosome"/>
</dbReference>
<dbReference type="AlphaFoldDB" id="A0AAJ6ANQ7"/>
<keyword evidence="2" id="KW-1185">Reference proteome</keyword>
<dbReference type="EMBL" id="CP122566">
    <property type="protein sequence ID" value="WGH94148.1"/>
    <property type="molecule type" value="Genomic_DNA"/>
</dbReference>
<dbReference type="RefSeq" id="WP_122548799.1">
    <property type="nucleotide sequence ID" value="NZ_CP122561.1"/>
</dbReference>
<sequence length="63" mass="6980">MTNPQKPIDPAYSLKSAETIGEHVSQIAIDGMGEYAVFTNTNPELLAQQLRDIANHIEEENQP</sequence>
<accession>A0AAJ6ANQ7</accession>
<protein>
    <submittedName>
        <fullName evidence="1">Uncharacterized protein</fullName>
    </submittedName>
</protein>
<gene>
    <name evidence="1" type="ORF">QDX21_04980</name>
</gene>
<evidence type="ECO:0000313" key="1">
    <source>
        <dbReference type="EMBL" id="WGH94148.1"/>
    </source>
</evidence>